<feature type="compositionally biased region" description="Polar residues" evidence="7">
    <location>
        <begin position="225"/>
        <end position="236"/>
    </location>
</feature>
<evidence type="ECO:0000259" key="9">
    <source>
        <dbReference type="PROSITE" id="PS50303"/>
    </source>
</evidence>
<dbReference type="GO" id="GO:0003729">
    <property type="term" value="F:mRNA binding"/>
    <property type="evidence" value="ECO:0007669"/>
    <property type="project" value="TreeGrafter"/>
</dbReference>
<dbReference type="GO" id="GO:0010608">
    <property type="term" value="P:post-transcriptional regulation of gene expression"/>
    <property type="evidence" value="ECO:0007669"/>
    <property type="project" value="TreeGrafter"/>
</dbReference>
<dbReference type="InterPro" id="IPR016024">
    <property type="entry name" value="ARM-type_fold"/>
</dbReference>
<evidence type="ECO:0000313" key="10">
    <source>
        <dbReference type="EMBL" id="SAM00315.1"/>
    </source>
</evidence>
<feature type="region of interest" description="Disordered" evidence="7">
    <location>
        <begin position="478"/>
        <end position="519"/>
    </location>
</feature>
<feature type="region of interest" description="Disordered" evidence="7">
    <location>
        <begin position="409"/>
        <end position="429"/>
    </location>
</feature>
<dbReference type="PANTHER" id="PTHR12537:SF13">
    <property type="entry name" value="PUMILIO HOMOLOGY DOMAIN FAMILY MEMBER 4"/>
    <property type="match status" value="1"/>
</dbReference>
<dbReference type="CDD" id="cd07920">
    <property type="entry name" value="Pumilio"/>
    <property type="match status" value="1"/>
</dbReference>
<feature type="repeat" description="Pumilio" evidence="5">
    <location>
        <begin position="563"/>
        <end position="598"/>
    </location>
</feature>
<sequence>MADPSFSSRVHPCDSSFFPNTMLNDEQNGTDSNDLDPMTQQQSQDSRSSHLLFDDPVNLYEYQSILPKDSSSSMLSLASRSVPSSRRNSGDKNGISGTNQPLESLLNSKLHLELDDQNAPSIPDPNVFSHHDNRFRTTTTTTTTALRSSLATADVTPIQPAHPLPLANNSTLTYVSPPSTLEGVDTVFQQRSHQLSLNPSVHQYHPSSSFVPPNNFSDQLRTDANKTPYTTPSKPWSQHFDHPTSQNDMLLHSPMMNPPMEMNNKSPYYLPASTASRNDMASISTASYNPAPRRSSYGWQRSDAPRYQGFSPDLSGIKTRLTTSQSHSDLRGSSINHNGIQQTVGPTTAAAASFGFYNGSSPVSGNGDYVMTGTNNDPLAPLCPNFIQYGYCVLGEQCRFTHPILPSSNDVPGTRSSSPRSQQQVQQSFISTQTHPLNALYNSSAPLLNKSGGVYPSGSGTATLPTFPVGASSSVYGRSSGVPSYPSNHHHPPQQPMHKQQNDSAQTRRSSTDQDSSRFTNANLKDFEGHLYELAKDQNGCRFLQRKLDDMSQNIAVKVIYDEIHDHFVELMTNSFGNYLCQKLLERCGAEQRDRIIDIVAPGIVSISLNMHGTRAVQKLIECLTSPDQIQKITSALNPSVVPLIKDLNGNHVIQKCLHRLSADHRQFIYDAITNNCIEVATHKHGCCVLQRCIDYASPSQKAQLVAEITRHALPLVQDQYGNYVVQYVLEIGDSRFSDGLIRQFVGHTCYLSAQKFSSNVIEKIIRLASPDTRRLLLAEFIDPPAMEKLLRDSFANYVVQTSLDYAEPDQRAELIDCIRPLLASVRSTPYGKRIHGKISRDQQRLPQQHQQQSLDHSTQQQTQNRRSTNGSYSNIPI</sequence>
<keyword evidence="1 6" id="KW-0479">Metal-binding</keyword>
<dbReference type="SMART" id="SM00025">
    <property type="entry name" value="Pumilio"/>
    <property type="match status" value="8"/>
</dbReference>
<feature type="region of interest" description="Disordered" evidence="7">
    <location>
        <begin position="71"/>
        <end position="101"/>
    </location>
</feature>
<accession>A0A168ND83</accession>
<dbReference type="PANTHER" id="PTHR12537">
    <property type="entry name" value="RNA BINDING PROTEIN PUMILIO-RELATED"/>
    <property type="match status" value="1"/>
</dbReference>
<reference evidence="10" key="1">
    <citation type="submission" date="2016-04" db="EMBL/GenBank/DDBJ databases">
        <authorList>
            <person name="Evans L.H."/>
            <person name="Alamgir A."/>
            <person name="Owens N."/>
            <person name="Weber N.D."/>
            <person name="Virtaneva K."/>
            <person name="Barbian K."/>
            <person name="Babar A."/>
            <person name="Rosenke K."/>
        </authorList>
    </citation>
    <scope>NUCLEOTIDE SEQUENCE [LARGE SCALE GENOMIC DNA]</scope>
    <source>
        <strain evidence="10">CBS 101.48</strain>
    </source>
</reference>
<dbReference type="GO" id="GO:0005737">
    <property type="term" value="C:cytoplasm"/>
    <property type="evidence" value="ECO:0007669"/>
    <property type="project" value="TreeGrafter"/>
</dbReference>
<feature type="repeat" description="Pumilio" evidence="5">
    <location>
        <begin position="599"/>
        <end position="635"/>
    </location>
</feature>
<feature type="repeat" description="Pumilio" evidence="5">
    <location>
        <begin position="780"/>
        <end position="817"/>
    </location>
</feature>
<name>A0A168ND83_ABSGL</name>
<dbReference type="PROSITE" id="PS50103">
    <property type="entry name" value="ZF_C3H1"/>
    <property type="match status" value="1"/>
</dbReference>
<dbReference type="STRING" id="4829.A0A168ND83"/>
<dbReference type="EMBL" id="LT553181">
    <property type="protein sequence ID" value="SAM00315.1"/>
    <property type="molecule type" value="Genomic_DNA"/>
</dbReference>
<dbReference type="FunFam" id="1.25.10.10:FF:000237">
    <property type="entry name" value="Pumilio homolog 9"/>
    <property type="match status" value="1"/>
</dbReference>
<protein>
    <recommendedName>
        <fullName evidence="12">C3H1-type domain-containing protein</fullName>
    </recommendedName>
</protein>
<dbReference type="PROSITE" id="PS50303">
    <property type="entry name" value="PUM_HD"/>
    <property type="match status" value="1"/>
</dbReference>
<evidence type="ECO:0008006" key="12">
    <source>
        <dbReference type="Google" id="ProtNLM"/>
    </source>
</evidence>
<feature type="compositionally biased region" description="Low complexity" evidence="7">
    <location>
        <begin position="416"/>
        <end position="429"/>
    </location>
</feature>
<dbReference type="GO" id="GO:0008270">
    <property type="term" value="F:zinc ion binding"/>
    <property type="evidence" value="ECO:0007669"/>
    <property type="project" value="UniProtKB-KW"/>
</dbReference>
<dbReference type="InterPro" id="IPR001313">
    <property type="entry name" value="Pumilio_RNA-bd_rpt"/>
</dbReference>
<evidence type="ECO:0000256" key="3">
    <source>
        <dbReference type="ARBA" id="ARBA00022771"/>
    </source>
</evidence>
<evidence type="ECO:0000259" key="8">
    <source>
        <dbReference type="PROSITE" id="PS50103"/>
    </source>
</evidence>
<dbReference type="OrthoDB" id="668540at2759"/>
<feature type="repeat" description="Pumilio" evidence="5">
    <location>
        <begin position="744"/>
        <end position="779"/>
    </location>
</feature>
<feature type="region of interest" description="Disordered" evidence="7">
    <location>
        <begin position="203"/>
        <end position="239"/>
    </location>
</feature>
<feature type="compositionally biased region" description="Low complexity" evidence="7">
    <location>
        <begin position="71"/>
        <end position="87"/>
    </location>
</feature>
<dbReference type="Proteomes" id="UP000078561">
    <property type="component" value="Unassembled WGS sequence"/>
</dbReference>
<dbReference type="InterPro" id="IPR000571">
    <property type="entry name" value="Znf_CCCH"/>
</dbReference>
<proteinExistence type="predicted"/>
<feature type="repeat" description="Pumilio" evidence="5">
    <location>
        <begin position="636"/>
        <end position="671"/>
    </location>
</feature>
<evidence type="ECO:0000256" key="4">
    <source>
        <dbReference type="ARBA" id="ARBA00022833"/>
    </source>
</evidence>
<evidence type="ECO:0000256" key="5">
    <source>
        <dbReference type="PROSITE-ProRule" id="PRU00317"/>
    </source>
</evidence>
<feature type="repeat" description="Pumilio" evidence="5">
    <location>
        <begin position="672"/>
        <end position="707"/>
    </location>
</feature>
<dbReference type="InterPro" id="IPR033133">
    <property type="entry name" value="PUM-HD"/>
</dbReference>
<evidence type="ECO:0000256" key="1">
    <source>
        <dbReference type="ARBA" id="ARBA00022723"/>
    </source>
</evidence>
<dbReference type="PROSITE" id="PS50302">
    <property type="entry name" value="PUM"/>
    <property type="match status" value="8"/>
</dbReference>
<feature type="domain" description="C3H1-type" evidence="8">
    <location>
        <begin position="377"/>
        <end position="405"/>
    </location>
</feature>
<keyword evidence="2" id="KW-0677">Repeat</keyword>
<dbReference type="Pfam" id="PF00642">
    <property type="entry name" value="zf-CCCH"/>
    <property type="match status" value="1"/>
</dbReference>
<feature type="region of interest" description="Disordered" evidence="7">
    <location>
        <begin position="837"/>
        <end position="878"/>
    </location>
</feature>
<dbReference type="FunCoup" id="A0A168ND83">
    <property type="interactions" value="365"/>
</dbReference>
<dbReference type="SUPFAM" id="SSF90229">
    <property type="entry name" value="CCCH zinc finger"/>
    <property type="match status" value="1"/>
</dbReference>
<keyword evidence="3 6" id="KW-0863">Zinc-finger</keyword>
<gene>
    <name evidence="10" type="primary">ABSGL_05996.1 scaffold 7611</name>
</gene>
<feature type="domain" description="PUM-HD" evidence="9">
    <location>
        <begin position="505"/>
        <end position="843"/>
    </location>
</feature>
<dbReference type="InterPro" id="IPR033712">
    <property type="entry name" value="Pumilio_RNA-bd"/>
</dbReference>
<organism evidence="10">
    <name type="scientific">Absidia glauca</name>
    <name type="common">Pin mould</name>
    <dbReference type="NCBI Taxonomy" id="4829"/>
    <lineage>
        <taxon>Eukaryota</taxon>
        <taxon>Fungi</taxon>
        <taxon>Fungi incertae sedis</taxon>
        <taxon>Mucoromycota</taxon>
        <taxon>Mucoromycotina</taxon>
        <taxon>Mucoromycetes</taxon>
        <taxon>Mucorales</taxon>
        <taxon>Cunninghamellaceae</taxon>
        <taxon>Absidia</taxon>
    </lineage>
</organism>
<dbReference type="Gene3D" id="1.25.10.10">
    <property type="entry name" value="Leucine-rich Repeat Variant"/>
    <property type="match status" value="1"/>
</dbReference>
<evidence type="ECO:0000256" key="2">
    <source>
        <dbReference type="ARBA" id="ARBA00022737"/>
    </source>
</evidence>
<dbReference type="SMART" id="SM00356">
    <property type="entry name" value="ZnF_C3H1"/>
    <property type="match status" value="1"/>
</dbReference>
<feature type="compositionally biased region" description="Low complexity" evidence="7">
    <location>
        <begin position="845"/>
        <end position="870"/>
    </location>
</feature>
<evidence type="ECO:0000256" key="6">
    <source>
        <dbReference type="PROSITE-ProRule" id="PRU00723"/>
    </source>
</evidence>
<dbReference type="AlphaFoldDB" id="A0A168ND83"/>
<dbReference type="InterPro" id="IPR011989">
    <property type="entry name" value="ARM-like"/>
</dbReference>
<feature type="repeat" description="Pumilio" evidence="5">
    <location>
        <begin position="526"/>
        <end position="562"/>
    </location>
</feature>
<dbReference type="Gene3D" id="6.10.250.3220">
    <property type="match status" value="1"/>
</dbReference>
<evidence type="ECO:0000313" key="11">
    <source>
        <dbReference type="Proteomes" id="UP000078561"/>
    </source>
</evidence>
<evidence type="ECO:0000256" key="7">
    <source>
        <dbReference type="SAM" id="MobiDB-lite"/>
    </source>
</evidence>
<keyword evidence="11" id="KW-1185">Reference proteome</keyword>
<dbReference type="SUPFAM" id="SSF48371">
    <property type="entry name" value="ARM repeat"/>
    <property type="match status" value="1"/>
</dbReference>
<dbReference type="InterPro" id="IPR036855">
    <property type="entry name" value="Znf_CCCH_sf"/>
</dbReference>
<feature type="region of interest" description="Disordered" evidence="7">
    <location>
        <begin position="1"/>
        <end position="49"/>
    </location>
</feature>
<dbReference type="Pfam" id="PF00806">
    <property type="entry name" value="PUF"/>
    <property type="match status" value="8"/>
</dbReference>
<dbReference type="InParanoid" id="A0A168ND83"/>
<keyword evidence="4 6" id="KW-0862">Zinc</keyword>
<feature type="compositionally biased region" description="Polar residues" evidence="7">
    <location>
        <begin position="17"/>
        <end position="46"/>
    </location>
</feature>
<feature type="repeat" description="Pumilio" evidence="5">
    <location>
        <begin position="708"/>
        <end position="743"/>
    </location>
</feature>
<feature type="zinc finger region" description="C3H1-type" evidence="6">
    <location>
        <begin position="377"/>
        <end position="405"/>
    </location>
</feature>
<feature type="compositionally biased region" description="Low complexity" evidence="7">
    <location>
        <begin position="206"/>
        <end position="217"/>
    </location>
</feature>